<evidence type="ECO:0000256" key="8">
    <source>
        <dbReference type="SAM" id="Phobius"/>
    </source>
</evidence>
<evidence type="ECO:0000256" key="4">
    <source>
        <dbReference type="ARBA" id="ARBA00022692"/>
    </source>
</evidence>
<name>A0ABP5GUK1_9ACTN</name>
<comment type="caution">
    <text evidence="10">The sequence shown here is derived from an EMBL/GenBank/DDBJ whole genome shotgun (WGS) entry which is preliminary data.</text>
</comment>
<evidence type="ECO:0000313" key="11">
    <source>
        <dbReference type="Proteomes" id="UP001500751"/>
    </source>
</evidence>
<feature type="domain" description="Major facilitator superfamily (MFS) profile" evidence="9">
    <location>
        <begin position="34"/>
        <end position="527"/>
    </location>
</feature>
<keyword evidence="11" id="KW-1185">Reference proteome</keyword>
<evidence type="ECO:0000256" key="7">
    <source>
        <dbReference type="SAM" id="MobiDB-lite"/>
    </source>
</evidence>
<sequence length="550" mass="58299">MSETTGTTPEAIASPQAPQVAEGSTMTHKQILVVFGSLMLGLLLASLDNTIVGTAIRTIIGDIGGKDGLARMPWVTTAYVLASTAATPIYGKLSDLFGRKPLYMTAIGLFLLGSFLSGFSQNLDELIAFRALQGLGAGGILGLTFAIVGDVVPPRERGKYQGLFGGVFMLAMVAGPLLGGIFTEHSSIMGVTGWRWVFYVNLPIGIIALFVISAVLHLPKRRVKAAIDYIGATLVVAGVVALLLAAQMGGQQYAWSSPVIIGLAVGGLVVLALFVLWELRTPEPILPMRLFRGSVFRISNIMGFLIGMVMMGAMMYIPFYFQVVDGDSPTKAGLRMLPMMVGLLTTSISSGRIISRTGRYRFFPIVGIAVTTVGLGLMTTMDENTDTLLSSLFMFIVGLGLGATMQVLILAVQNAVEMKDMGVATTSSTFFRSLGQTFGAAVMGAILTNQLTSHLRSNAGNGPGMATVRDHGMEVLQSQDAMSRLPAGMQHMLVHSFTQALSTVFLVGAGLGLLAFGASWFLKEHRLRSMAPTPAARPEGVDVEAPALAH</sequence>
<evidence type="ECO:0000256" key="5">
    <source>
        <dbReference type="ARBA" id="ARBA00022989"/>
    </source>
</evidence>
<evidence type="ECO:0000256" key="2">
    <source>
        <dbReference type="ARBA" id="ARBA00022448"/>
    </source>
</evidence>
<dbReference type="EMBL" id="BAAAQN010000068">
    <property type="protein sequence ID" value="GAA2057800.1"/>
    <property type="molecule type" value="Genomic_DNA"/>
</dbReference>
<feature type="transmembrane region" description="Helical" evidence="8">
    <location>
        <begin position="194"/>
        <end position="217"/>
    </location>
</feature>
<protein>
    <submittedName>
        <fullName evidence="10">MFS transporter</fullName>
    </submittedName>
</protein>
<keyword evidence="5 8" id="KW-1133">Transmembrane helix</keyword>
<feature type="transmembrane region" description="Helical" evidence="8">
    <location>
        <begin position="255"/>
        <end position="277"/>
    </location>
</feature>
<evidence type="ECO:0000259" key="9">
    <source>
        <dbReference type="PROSITE" id="PS50850"/>
    </source>
</evidence>
<feature type="transmembrane region" description="Helical" evidence="8">
    <location>
        <begin position="160"/>
        <end position="182"/>
    </location>
</feature>
<proteinExistence type="predicted"/>
<organism evidence="10 11">
    <name type="scientific">Catenulispora yoronensis</name>
    <dbReference type="NCBI Taxonomy" id="450799"/>
    <lineage>
        <taxon>Bacteria</taxon>
        <taxon>Bacillati</taxon>
        <taxon>Actinomycetota</taxon>
        <taxon>Actinomycetes</taxon>
        <taxon>Catenulisporales</taxon>
        <taxon>Catenulisporaceae</taxon>
        <taxon>Catenulispora</taxon>
    </lineage>
</organism>
<keyword evidence="6 8" id="KW-0472">Membrane</keyword>
<feature type="transmembrane region" description="Helical" evidence="8">
    <location>
        <begin position="298"/>
        <end position="321"/>
    </location>
</feature>
<dbReference type="Pfam" id="PF07690">
    <property type="entry name" value="MFS_1"/>
    <property type="match status" value="1"/>
</dbReference>
<evidence type="ECO:0000313" key="10">
    <source>
        <dbReference type="EMBL" id="GAA2057800.1"/>
    </source>
</evidence>
<evidence type="ECO:0000256" key="6">
    <source>
        <dbReference type="ARBA" id="ARBA00023136"/>
    </source>
</evidence>
<feature type="transmembrane region" description="Helical" evidence="8">
    <location>
        <begin position="31"/>
        <end position="52"/>
    </location>
</feature>
<dbReference type="InterPro" id="IPR020846">
    <property type="entry name" value="MFS_dom"/>
</dbReference>
<feature type="region of interest" description="Disordered" evidence="7">
    <location>
        <begin position="1"/>
        <end position="21"/>
    </location>
</feature>
<feature type="transmembrane region" description="Helical" evidence="8">
    <location>
        <begin position="362"/>
        <end position="380"/>
    </location>
</feature>
<dbReference type="RefSeq" id="WP_344670870.1">
    <property type="nucleotide sequence ID" value="NZ_BAAAQN010000068.1"/>
</dbReference>
<feature type="transmembrane region" description="Helical" evidence="8">
    <location>
        <begin position="127"/>
        <end position="148"/>
    </location>
</feature>
<gene>
    <name evidence="10" type="ORF">GCM10009839_79210</name>
</gene>
<dbReference type="PROSITE" id="PS50850">
    <property type="entry name" value="MFS"/>
    <property type="match status" value="1"/>
</dbReference>
<feature type="region of interest" description="Disordered" evidence="7">
    <location>
        <begin position="531"/>
        <end position="550"/>
    </location>
</feature>
<feature type="transmembrane region" description="Helical" evidence="8">
    <location>
        <begin position="102"/>
        <end position="121"/>
    </location>
</feature>
<dbReference type="InterPro" id="IPR004638">
    <property type="entry name" value="EmrB-like"/>
</dbReference>
<evidence type="ECO:0000256" key="1">
    <source>
        <dbReference type="ARBA" id="ARBA00004651"/>
    </source>
</evidence>
<feature type="transmembrane region" description="Helical" evidence="8">
    <location>
        <begin position="229"/>
        <end position="249"/>
    </location>
</feature>
<dbReference type="PANTHER" id="PTHR23501">
    <property type="entry name" value="MAJOR FACILITATOR SUPERFAMILY"/>
    <property type="match status" value="1"/>
</dbReference>
<dbReference type="PRINTS" id="PR01036">
    <property type="entry name" value="TCRTETB"/>
</dbReference>
<comment type="subcellular location">
    <subcellularLocation>
        <location evidence="1">Cell membrane</location>
        <topology evidence="1">Multi-pass membrane protein</topology>
    </subcellularLocation>
</comment>
<dbReference type="Proteomes" id="UP001500751">
    <property type="component" value="Unassembled WGS sequence"/>
</dbReference>
<feature type="transmembrane region" description="Helical" evidence="8">
    <location>
        <begin position="392"/>
        <end position="412"/>
    </location>
</feature>
<keyword evidence="2" id="KW-0813">Transport</keyword>
<feature type="transmembrane region" description="Helical" evidence="8">
    <location>
        <begin position="500"/>
        <end position="522"/>
    </location>
</feature>
<keyword evidence="3" id="KW-1003">Cell membrane</keyword>
<dbReference type="CDD" id="cd17502">
    <property type="entry name" value="MFS_Azr1_MDR_like"/>
    <property type="match status" value="1"/>
</dbReference>
<feature type="transmembrane region" description="Helical" evidence="8">
    <location>
        <begin position="333"/>
        <end position="350"/>
    </location>
</feature>
<dbReference type="InterPro" id="IPR036259">
    <property type="entry name" value="MFS_trans_sf"/>
</dbReference>
<evidence type="ECO:0000256" key="3">
    <source>
        <dbReference type="ARBA" id="ARBA00022475"/>
    </source>
</evidence>
<dbReference type="NCBIfam" id="TIGR00711">
    <property type="entry name" value="efflux_EmrB"/>
    <property type="match status" value="1"/>
</dbReference>
<feature type="transmembrane region" description="Helical" evidence="8">
    <location>
        <begin position="72"/>
        <end position="90"/>
    </location>
</feature>
<dbReference type="InterPro" id="IPR011701">
    <property type="entry name" value="MFS"/>
</dbReference>
<reference evidence="11" key="1">
    <citation type="journal article" date="2019" name="Int. J. Syst. Evol. Microbiol.">
        <title>The Global Catalogue of Microorganisms (GCM) 10K type strain sequencing project: providing services to taxonomists for standard genome sequencing and annotation.</title>
        <authorList>
            <consortium name="The Broad Institute Genomics Platform"/>
            <consortium name="The Broad Institute Genome Sequencing Center for Infectious Disease"/>
            <person name="Wu L."/>
            <person name="Ma J."/>
        </authorList>
    </citation>
    <scope>NUCLEOTIDE SEQUENCE [LARGE SCALE GENOMIC DNA]</scope>
    <source>
        <strain evidence="11">JCM 16014</strain>
    </source>
</reference>
<dbReference type="PANTHER" id="PTHR23501:SF197">
    <property type="entry name" value="COMD"/>
    <property type="match status" value="1"/>
</dbReference>
<dbReference type="Gene3D" id="1.20.1250.20">
    <property type="entry name" value="MFS general substrate transporter like domains"/>
    <property type="match status" value="1"/>
</dbReference>
<dbReference type="SUPFAM" id="SSF103473">
    <property type="entry name" value="MFS general substrate transporter"/>
    <property type="match status" value="2"/>
</dbReference>
<accession>A0ABP5GUK1</accession>
<dbReference type="Gene3D" id="1.20.1720.10">
    <property type="entry name" value="Multidrug resistance protein D"/>
    <property type="match status" value="1"/>
</dbReference>
<keyword evidence="4 8" id="KW-0812">Transmembrane</keyword>
<feature type="transmembrane region" description="Helical" evidence="8">
    <location>
        <begin position="433"/>
        <end position="451"/>
    </location>
</feature>